<evidence type="ECO:0000313" key="2">
    <source>
        <dbReference type="Proteomes" id="UP000076874"/>
    </source>
</evidence>
<sequence length="67" mass="7652">MCFPTPRRNYYYREEIVPARQPIVLGPQPVRVGVPVRVGYGYNAPRPYYGGGGRSCGHHRGYGGRRW</sequence>
<comment type="caution">
    <text evidence="1">The sequence shown here is derived from an EMBL/GenBank/DDBJ whole genome shotgun (WGS) entry which is preliminary data.</text>
</comment>
<reference evidence="1 2" key="1">
    <citation type="journal article" date="2016" name="Genome Biol. Evol.">
        <title>Divergent and convergent evolution of fungal pathogenicity.</title>
        <authorList>
            <person name="Shang Y."/>
            <person name="Xiao G."/>
            <person name="Zheng P."/>
            <person name="Cen K."/>
            <person name="Zhan S."/>
            <person name="Wang C."/>
        </authorList>
    </citation>
    <scope>NUCLEOTIDE SEQUENCE [LARGE SCALE GENOMIC DNA]</scope>
    <source>
        <strain evidence="1 2">RCEF 264</strain>
    </source>
</reference>
<dbReference type="EMBL" id="AZHD01000024">
    <property type="protein sequence ID" value="OAA54327.1"/>
    <property type="molecule type" value="Genomic_DNA"/>
</dbReference>
<organism evidence="1 2">
    <name type="scientific">Niveomyces insectorum RCEF 264</name>
    <dbReference type="NCBI Taxonomy" id="1081102"/>
    <lineage>
        <taxon>Eukaryota</taxon>
        <taxon>Fungi</taxon>
        <taxon>Dikarya</taxon>
        <taxon>Ascomycota</taxon>
        <taxon>Pezizomycotina</taxon>
        <taxon>Sordariomycetes</taxon>
        <taxon>Hypocreomycetidae</taxon>
        <taxon>Hypocreales</taxon>
        <taxon>Cordycipitaceae</taxon>
        <taxon>Niveomyces</taxon>
    </lineage>
</organism>
<dbReference type="AlphaFoldDB" id="A0A167MGL7"/>
<protein>
    <submittedName>
        <fullName evidence="1">Uncharacterized protein</fullName>
    </submittedName>
</protein>
<keyword evidence="2" id="KW-1185">Reference proteome</keyword>
<proteinExistence type="predicted"/>
<gene>
    <name evidence="1" type="ORF">SPI_08946</name>
</gene>
<evidence type="ECO:0000313" key="1">
    <source>
        <dbReference type="EMBL" id="OAA54327.1"/>
    </source>
</evidence>
<name>A0A167MGL7_9HYPO</name>
<dbReference type="Proteomes" id="UP000076874">
    <property type="component" value="Unassembled WGS sequence"/>
</dbReference>
<accession>A0A167MGL7</accession>